<sequence length="157" mass="17650">MVTIRSGSGRVELDLDAGTISFWRSRIALDRSAYVEGLLGRPYDAQRANCWQLVVDVQRDLFGRILPGGNEPLPEDRAAALQQGVEVLGWHEHPTPQDGDVVMMSRFAGGPHDHVGTFLADRRGVLHTDTWHGVVCDDLASLRHVRLWRPRFYRPDA</sequence>
<evidence type="ECO:0000313" key="1">
    <source>
        <dbReference type="EMBL" id="TDR90285.1"/>
    </source>
</evidence>
<keyword evidence="2" id="KW-1185">Reference proteome</keyword>
<organism evidence="1 2">
    <name type="scientific">Enterovirga rhinocerotis</name>
    <dbReference type="NCBI Taxonomy" id="1339210"/>
    <lineage>
        <taxon>Bacteria</taxon>
        <taxon>Pseudomonadati</taxon>
        <taxon>Pseudomonadota</taxon>
        <taxon>Alphaproteobacteria</taxon>
        <taxon>Hyphomicrobiales</taxon>
        <taxon>Methylobacteriaceae</taxon>
        <taxon>Enterovirga</taxon>
    </lineage>
</organism>
<protein>
    <recommendedName>
        <fullName evidence="3">NlpC/P60 family protein</fullName>
    </recommendedName>
</protein>
<dbReference type="EMBL" id="SNZR01000013">
    <property type="protein sequence ID" value="TDR90285.1"/>
    <property type="molecule type" value="Genomic_DNA"/>
</dbReference>
<name>A0A4R7BZT4_9HYPH</name>
<dbReference type="Proteomes" id="UP000295122">
    <property type="component" value="Unassembled WGS sequence"/>
</dbReference>
<evidence type="ECO:0008006" key="3">
    <source>
        <dbReference type="Google" id="ProtNLM"/>
    </source>
</evidence>
<dbReference type="SUPFAM" id="SSF54001">
    <property type="entry name" value="Cysteine proteinases"/>
    <property type="match status" value="1"/>
</dbReference>
<evidence type="ECO:0000313" key="2">
    <source>
        <dbReference type="Proteomes" id="UP000295122"/>
    </source>
</evidence>
<gene>
    <name evidence="1" type="ORF">EV668_3131</name>
</gene>
<dbReference type="OrthoDB" id="7992881at2"/>
<proteinExistence type="predicted"/>
<dbReference type="RefSeq" id="WP_133771559.1">
    <property type="nucleotide sequence ID" value="NZ_SNZR01000013.1"/>
</dbReference>
<comment type="caution">
    <text evidence="1">The sequence shown here is derived from an EMBL/GenBank/DDBJ whole genome shotgun (WGS) entry which is preliminary data.</text>
</comment>
<dbReference type="Gene3D" id="3.90.1720.10">
    <property type="entry name" value="endopeptidase domain like (from Nostoc punctiforme)"/>
    <property type="match status" value="1"/>
</dbReference>
<reference evidence="1 2" key="1">
    <citation type="submission" date="2019-03" db="EMBL/GenBank/DDBJ databases">
        <title>Genomic Encyclopedia of Type Strains, Phase IV (KMG-IV): sequencing the most valuable type-strain genomes for metagenomic binning, comparative biology and taxonomic classification.</title>
        <authorList>
            <person name="Goeker M."/>
        </authorList>
    </citation>
    <scope>NUCLEOTIDE SEQUENCE [LARGE SCALE GENOMIC DNA]</scope>
    <source>
        <strain evidence="1 2">DSM 25903</strain>
    </source>
</reference>
<dbReference type="InterPro" id="IPR038765">
    <property type="entry name" value="Papain-like_cys_pep_sf"/>
</dbReference>
<dbReference type="AlphaFoldDB" id="A0A4R7BZT4"/>
<accession>A0A4R7BZT4</accession>